<protein>
    <submittedName>
        <fullName evidence="1">Uncharacterized protein</fullName>
    </submittedName>
</protein>
<keyword evidence="2" id="KW-1185">Reference proteome</keyword>
<gene>
    <name evidence="1" type="ORF">DL764_001092</name>
</gene>
<sequence>MKAGTNSSDLGLTMADDLPKLFNFLHGVLLATVVRGLPATLTMRDEELDRYLCEHLHEQIPEYLMCNAAEGARGRTVMYNRQQVRQARHCVPERDRASPAWRGPCRLLATTASFSIVTWTIGVITRDATVVNRENDQRWHSAVLANQ</sequence>
<dbReference type="AlphaFoldDB" id="A0A4Q4TUD4"/>
<accession>A0A4Q4TUD4</accession>
<organism evidence="1 2">
    <name type="scientific">Monosporascus ibericus</name>
    <dbReference type="NCBI Taxonomy" id="155417"/>
    <lineage>
        <taxon>Eukaryota</taxon>
        <taxon>Fungi</taxon>
        <taxon>Dikarya</taxon>
        <taxon>Ascomycota</taxon>
        <taxon>Pezizomycotina</taxon>
        <taxon>Sordariomycetes</taxon>
        <taxon>Xylariomycetidae</taxon>
        <taxon>Xylariales</taxon>
        <taxon>Xylariales incertae sedis</taxon>
        <taxon>Monosporascus</taxon>
    </lineage>
</organism>
<proteinExistence type="predicted"/>
<name>A0A4Q4TUD4_9PEZI</name>
<dbReference type="EMBL" id="QJNU01000030">
    <property type="protein sequence ID" value="RYP09757.1"/>
    <property type="molecule type" value="Genomic_DNA"/>
</dbReference>
<evidence type="ECO:0000313" key="2">
    <source>
        <dbReference type="Proteomes" id="UP000293360"/>
    </source>
</evidence>
<reference evidence="1 2" key="1">
    <citation type="submission" date="2018-06" db="EMBL/GenBank/DDBJ databases">
        <title>Complete Genomes of Monosporascus.</title>
        <authorList>
            <person name="Robinson A.J."/>
            <person name="Natvig D.O."/>
        </authorList>
    </citation>
    <scope>NUCLEOTIDE SEQUENCE [LARGE SCALE GENOMIC DNA]</scope>
    <source>
        <strain evidence="1 2">CBS 110550</strain>
    </source>
</reference>
<dbReference type="Proteomes" id="UP000293360">
    <property type="component" value="Unassembled WGS sequence"/>
</dbReference>
<comment type="caution">
    <text evidence="1">The sequence shown here is derived from an EMBL/GenBank/DDBJ whole genome shotgun (WGS) entry which is preliminary data.</text>
</comment>
<evidence type="ECO:0000313" key="1">
    <source>
        <dbReference type="EMBL" id="RYP09757.1"/>
    </source>
</evidence>
<dbReference type="OrthoDB" id="4771879at2759"/>